<evidence type="ECO:0000256" key="1">
    <source>
        <dbReference type="ARBA" id="ARBA00022536"/>
    </source>
</evidence>
<keyword evidence="1" id="KW-0245">EGF-like domain</keyword>
<dbReference type="AlphaFoldDB" id="A0A8B8AZ36"/>
<keyword evidence="2" id="KW-0472">Membrane</keyword>
<proteinExistence type="predicted"/>
<dbReference type="Gene3D" id="2.170.300.10">
    <property type="entry name" value="Tie2 ligand-binding domain superfamily"/>
    <property type="match status" value="2"/>
</dbReference>
<dbReference type="OrthoDB" id="6043889at2759"/>
<accession>A0A8B8AZ36</accession>
<organism evidence="3 4">
    <name type="scientific">Crassostrea virginica</name>
    <name type="common">Eastern oyster</name>
    <dbReference type="NCBI Taxonomy" id="6565"/>
    <lineage>
        <taxon>Eukaryota</taxon>
        <taxon>Metazoa</taxon>
        <taxon>Spiralia</taxon>
        <taxon>Lophotrochozoa</taxon>
        <taxon>Mollusca</taxon>
        <taxon>Bivalvia</taxon>
        <taxon>Autobranchia</taxon>
        <taxon>Pteriomorphia</taxon>
        <taxon>Ostreida</taxon>
        <taxon>Ostreoidea</taxon>
        <taxon>Ostreidae</taxon>
        <taxon>Crassostrea</taxon>
    </lineage>
</organism>
<evidence type="ECO:0000256" key="2">
    <source>
        <dbReference type="SAM" id="Phobius"/>
    </source>
</evidence>
<keyword evidence="2" id="KW-0812">Transmembrane</keyword>
<dbReference type="RefSeq" id="XP_022295589.1">
    <property type="nucleotide sequence ID" value="XM_022439881.1"/>
</dbReference>
<reference evidence="4" key="1">
    <citation type="submission" date="2025-08" db="UniProtKB">
        <authorList>
            <consortium name="RefSeq"/>
        </authorList>
    </citation>
    <scope>IDENTIFICATION</scope>
    <source>
        <tissue evidence="4">Whole sample</tissue>
    </source>
</reference>
<dbReference type="PANTHER" id="PTHR24043:SF8">
    <property type="entry name" value="EGF-LIKE DOMAIN-CONTAINING PROTEIN"/>
    <property type="match status" value="1"/>
</dbReference>
<name>A0A8B8AZ36_CRAVI</name>
<evidence type="ECO:0000313" key="4">
    <source>
        <dbReference type="RefSeq" id="XP_022295589.1"/>
    </source>
</evidence>
<dbReference type="PANTHER" id="PTHR24043">
    <property type="entry name" value="SCAVENGER RECEPTOR CLASS F"/>
    <property type="match status" value="1"/>
</dbReference>
<protein>
    <submittedName>
        <fullName evidence="4">Protein draper-like</fullName>
    </submittedName>
</protein>
<dbReference type="GeneID" id="111105533"/>
<feature type="transmembrane region" description="Helical" evidence="2">
    <location>
        <begin position="133"/>
        <end position="154"/>
    </location>
</feature>
<dbReference type="InterPro" id="IPR042635">
    <property type="entry name" value="MEGF10/SREC1/2-like"/>
</dbReference>
<gene>
    <name evidence="4" type="primary">LOC111105533</name>
</gene>
<keyword evidence="2" id="KW-1133">Transmembrane helix</keyword>
<keyword evidence="3" id="KW-1185">Reference proteome</keyword>
<sequence>MECHCDKELCHYITGCNLSLAEGDSGCSVGYTGTDCELKCRYPNYGAGCQNQCSCNNSSCDPIFGCNTSNLKQCPLGYTEGNCEQPCEFPKFGEDCQKTCNCSEETCDHIFGCMSQNETNCSRKNEDMARNSSILFTSVIILSSLAFIMALFYVCILCKTQNKANHYMHQQISISAHQRHINLYENINI</sequence>
<dbReference type="KEGG" id="cvn:111105533"/>
<evidence type="ECO:0000313" key="3">
    <source>
        <dbReference type="Proteomes" id="UP000694844"/>
    </source>
</evidence>
<dbReference type="GO" id="GO:0005044">
    <property type="term" value="F:scavenger receptor activity"/>
    <property type="evidence" value="ECO:0007669"/>
    <property type="project" value="InterPro"/>
</dbReference>
<dbReference type="Proteomes" id="UP000694844">
    <property type="component" value="Chromosome 7"/>
</dbReference>